<dbReference type="Gene3D" id="3.40.50.1820">
    <property type="entry name" value="alpha/beta hydrolase"/>
    <property type="match status" value="1"/>
</dbReference>
<dbReference type="SUPFAM" id="SSF53474">
    <property type="entry name" value="alpha/beta-Hydrolases"/>
    <property type="match status" value="1"/>
</dbReference>
<dbReference type="InterPro" id="IPR005645">
    <property type="entry name" value="FSH-like_dom"/>
</dbReference>
<dbReference type="Proteomes" id="UP001444661">
    <property type="component" value="Unassembled WGS sequence"/>
</dbReference>
<keyword evidence="1" id="KW-0378">Hydrolase</keyword>
<protein>
    <recommendedName>
        <fullName evidence="2">Serine hydrolase domain-containing protein</fullName>
    </recommendedName>
</protein>
<dbReference type="Pfam" id="PF03959">
    <property type="entry name" value="FSH1"/>
    <property type="match status" value="1"/>
</dbReference>
<dbReference type="EMBL" id="JAQQWK010000002">
    <property type="protein sequence ID" value="KAK8051480.1"/>
    <property type="molecule type" value="Genomic_DNA"/>
</dbReference>
<name>A0ABR1TXT4_9PEZI</name>
<evidence type="ECO:0000259" key="2">
    <source>
        <dbReference type="Pfam" id="PF03959"/>
    </source>
</evidence>
<comment type="caution">
    <text evidence="3">The sequence shown here is derived from an EMBL/GenBank/DDBJ whole genome shotgun (WGS) entry which is preliminary data.</text>
</comment>
<dbReference type="PANTHER" id="PTHR48070:SF7">
    <property type="entry name" value="SERINE HYDROLASE FSH DOMAIN-CONTAINING PROTEIN-RELATED"/>
    <property type="match status" value="1"/>
</dbReference>
<evidence type="ECO:0000313" key="3">
    <source>
        <dbReference type="EMBL" id="KAK8051480.1"/>
    </source>
</evidence>
<gene>
    <name evidence="3" type="ORF">PG993_002865</name>
</gene>
<accession>A0ABR1TXT4</accession>
<keyword evidence="4" id="KW-1185">Reference proteome</keyword>
<organism evidence="3 4">
    <name type="scientific">Apiospora rasikravindrae</name>
    <dbReference type="NCBI Taxonomy" id="990691"/>
    <lineage>
        <taxon>Eukaryota</taxon>
        <taxon>Fungi</taxon>
        <taxon>Dikarya</taxon>
        <taxon>Ascomycota</taxon>
        <taxon>Pezizomycotina</taxon>
        <taxon>Sordariomycetes</taxon>
        <taxon>Xylariomycetidae</taxon>
        <taxon>Amphisphaeriales</taxon>
        <taxon>Apiosporaceae</taxon>
        <taxon>Apiospora</taxon>
    </lineage>
</organism>
<sequence length="290" mass="32643">MKILCLHGKGTSGRIFKSQTGICTASSLHNHQLTWIASLRSKLETVIPEFEFDFVDGPQPSSPAPDTPLFYEPPHYAFYEGTDISAIRAGHKWLRGTLERNGPYDGVLMFSQGCALVSSYMLYQQWYEPNAPPPFHFAMFICGGVPITALKDLGVHVSKEVEDLDARTKKQLLEKTTAEVTRDRWQLTDYASVVRRAQFDSDDCFGLNLNKIPAELKIRIPTVHVFGEKDPRLPASIQLAGLCDPYIRKVYNHGGGHEIPRAKDISEELAQLLQWCAIRGTWPGQDTMHR</sequence>
<dbReference type="InterPro" id="IPR050593">
    <property type="entry name" value="LovG"/>
</dbReference>
<dbReference type="PANTHER" id="PTHR48070">
    <property type="entry name" value="ESTERASE OVCA2"/>
    <property type="match status" value="1"/>
</dbReference>
<proteinExistence type="predicted"/>
<dbReference type="InterPro" id="IPR029058">
    <property type="entry name" value="AB_hydrolase_fold"/>
</dbReference>
<reference evidence="3 4" key="1">
    <citation type="submission" date="2023-01" db="EMBL/GenBank/DDBJ databases">
        <title>Analysis of 21 Apiospora genomes using comparative genomics revels a genus with tremendous synthesis potential of carbohydrate active enzymes and secondary metabolites.</title>
        <authorList>
            <person name="Sorensen T."/>
        </authorList>
    </citation>
    <scope>NUCLEOTIDE SEQUENCE [LARGE SCALE GENOMIC DNA]</scope>
    <source>
        <strain evidence="3 4">CBS 33761</strain>
    </source>
</reference>
<evidence type="ECO:0000256" key="1">
    <source>
        <dbReference type="ARBA" id="ARBA00022801"/>
    </source>
</evidence>
<evidence type="ECO:0000313" key="4">
    <source>
        <dbReference type="Proteomes" id="UP001444661"/>
    </source>
</evidence>
<feature type="domain" description="Serine hydrolase" evidence="2">
    <location>
        <begin position="1"/>
        <end position="267"/>
    </location>
</feature>